<dbReference type="OrthoDB" id="7876517at2"/>
<dbReference type="Gene3D" id="3.10.450.50">
    <property type="match status" value="1"/>
</dbReference>
<proteinExistence type="predicted"/>
<evidence type="ECO:0000313" key="1">
    <source>
        <dbReference type="EMBL" id="RZS76254.1"/>
    </source>
</evidence>
<dbReference type="PANTHER" id="PTHR38436:SF1">
    <property type="entry name" value="ESTER CYCLASE"/>
    <property type="match status" value="1"/>
</dbReference>
<dbReference type="EMBL" id="SGXA01000001">
    <property type="protein sequence ID" value="RZS76254.1"/>
    <property type="molecule type" value="Genomic_DNA"/>
</dbReference>
<comment type="caution">
    <text evidence="1">The sequence shown here is derived from an EMBL/GenBank/DDBJ whole genome shotgun (WGS) entry which is preliminary data.</text>
</comment>
<reference evidence="1 2" key="1">
    <citation type="submission" date="2019-02" db="EMBL/GenBank/DDBJ databases">
        <title>Genomic Encyclopedia of Type Strains, Phase IV (KMG-IV): sequencing the most valuable type-strain genomes for metagenomic binning, comparative biology and taxonomic classification.</title>
        <authorList>
            <person name="Goeker M."/>
        </authorList>
    </citation>
    <scope>NUCLEOTIDE SEQUENCE [LARGE SCALE GENOMIC DNA]</scope>
    <source>
        <strain evidence="1 2">DSM 18116</strain>
    </source>
</reference>
<dbReference type="RefSeq" id="WP_130540565.1">
    <property type="nucleotide sequence ID" value="NZ_CP042431.1"/>
</dbReference>
<dbReference type="Proteomes" id="UP000293874">
    <property type="component" value="Unassembled WGS sequence"/>
</dbReference>
<protein>
    <submittedName>
        <fullName evidence="1">Putative ester cyclase</fullName>
    </submittedName>
</protein>
<dbReference type="InterPro" id="IPR009959">
    <property type="entry name" value="Cyclase_SnoaL-like"/>
</dbReference>
<keyword evidence="2" id="KW-1185">Reference proteome</keyword>
<dbReference type="InterPro" id="IPR032710">
    <property type="entry name" value="NTF2-like_dom_sf"/>
</dbReference>
<organism evidence="1 2">
    <name type="scientific">Pseudobacter ginsenosidimutans</name>
    <dbReference type="NCBI Taxonomy" id="661488"/>
    <lineage>
        <taxon>Bacteria</taxon>
        <taxon>Pseudomonadati</taxon>
        <taxon>Bacteroidota</taxon>
        <taxon>Chitinophagia</taxon>
        <taxon>Chitinophagales</taxon>
        <taxon>Chitinophagaceae</taxon>
        <taxon>Pseudobacter</taxon>
    </lineage>
</organism>
<dbReference type="GO" id="GO:0030638">
    <property type="term" value="P:polyketide metabolic process"/>
    <property type="evidence" value="ECO:0007669"/>
    <property type="project" value="InterPro"/>
</dbReference>
<name>A0A4Q7N5C5_9BACT</name>
<sequence length="136" mass="15188">MSINSNKEVVARFNREVIAGKNLQSFDALMAPDFVNHSAPPGVSPAADGMIAFLQNVLWKAFSDIRIDILDQVGEGEKISTRKNVSGVHVGEFFGIPATNKRINIEMLEIVTVQNGQYLEHWSIWNYLKVMAQVRS</sequence>
<dbReference type="PANTHER" id="PTHR38436">
    <property type="entry name" value="POLYKETIDE CYCLASE SNOAL-LIKE DOMAIN"/>
    <property type="match status" value="1"/>
</dbReference>
<dbReference type="SUPFAM" id="SSF54427">
    <property type="entry name" value="NTF2-like"/>
    <property type="match status" value="1"/>
</dbReference>
<accession>A0A4Q7N5C5</accession>
<dbReference type="Pfam" id="PF07366">
    <property type="entry name" value="SnoaL"/>
    <property type="match status" value="1"/>
</dbReference>
<dbReference type="AlphaFoldDB" id="A0A4Q7N5C5"/>
<gene>
    <name evidence="1" type="ORF">EV199_2134</name>
</gene>
<evidence type="ECO:0000313" key="2">
    <source>
        <dbReference type="Proteomes" id="UP000293874"/>
    </source>
</evidence>